<reference evidence="3" key="1">
    <citation type="submission" date="2021-03" db="EMBL/GenBank/DDBJ databases">
        <title>Sagittula salina sp. nov. strain M10.9X isolated from the marine waste.</title>
        <authorList>
            <person name="Satari L."/>
            <person name="Molina-Menor E."/>
            <person name="Vidal-Verdu A."/>
            <person name="Pascual J."/>
            <person name="Pereto J."/>
            <person name="Porcar M."/>
        </authorList>
    </citation>
    <scope>NUCLEOTIDE SEQUENCE</scope>
    <source>
        <strain evidence="3">M10.9X</strain>
    </source>
</reference>
<dbReference type="SUPFAM" id="SSF53098">
    <property type="entry name" value="Ribonuclease H-like"/>
    <property type="match status" value="1"/>
</dbReference>
<dbReference type="EMBL" id="JAGISH010000034">
    <property type="protein sequence ID" value="MBP0485218.1"/>
    <property type="molecule type" value="Genomic_DNA"/>
</dbReference>
<keyword evidence="4" id="KW-1185">Reference proteome</keyword>
<dbReference type="PANTHER" id="PTHR47515:SF1">
    <property type="entry name" value="BLR2054 PROTEIN"/>
    <property type="match status" value="1"/>
</dbReference>
<sequence>MTDASAAYTWSERGRRPLPVLSRPDCRSFHLPASGLRLRFIEPGKAVQNAFVESFHGNLRDECPTLHWFRSVSHAQEETVRWRNHDNTERPHSALGYLSPREFPTTTTTRQHLRHLRPPRCCSTLQIDRTCLDQRSPNPGQGHSLQSNRKASPRNALPPGDEPLSAPGRAAIEVLDCTQWA</sequence>
<accession>A0A940MSJ8</accession>
<dbReference type="Pfam" id="PF13683">
    <property type="entry name" value="rve_3"/>
    <property type="match status" value="1"/>
</dbReference>
<dbReference type="InterPro" id="IPR001584">
    <property type="entry name" value="Integrase_cat-core"/>
</dbReference>
<feature type="region of interest" description="Disordered" evidence="1">
    <location>
        <begin position="132"/>
        <end position="169"/>
    </location>
</feature>
<proteinExistence type="predicted"/>
<dbReference type="GO" id="GO:0015074">
    <property type="term" value="P:DNA integration"/>
    <property type="evidence" value="ECO:0007669"/>
    <property type="project" value="InterPro"/>
</dbReference>
<feature type="domain" description="Integrase catalytic" evidence="2">
    <location>
        <begin position="35"/>
        <end position="100"/>
    </location>
</feature>
<dbReference type="Proteomes" id="UP000675940">
    <property type="component" value="Unassembled WGS sequence"/>
</dbReference>
<protein>
    <submittedName>
        <fullName evidence="3">Transposase</fullName>
    </submittedName>
</protein>
<organism evidence="3 4">
    <name type="scientific">Sagittula salina</name>
    <dbReference type="NCBI Taxonomy" id="2820268"/>
    <lineage>
        <taxon>Bacteria</taxon>
        <taxon>Pseudomonadati</taxon>
        <taxon>Pseudomonadota</taxon>
        <taxon>Alphaproteobacteria</taxon>
        <taxon>Rhodobacterales</taxon>
        <taxon>Roseobacteraceae</taxon>
        <taxon>Sagittula</taxon>
    </lineage>
</organism>
<dbReference type="InterPro" id="IPR012337">
    <property type="entry name" value="RNaseH-like_sf"/>
</dbReference>
<name>A0A940MSJ8_9RHOB</name>
<feature type="compositionally biased region" description="Polar residues" evidence="1">
    <location>
        <begin position="132"/>
        <end position="150"/>
    </location>
</feature>
<dbReference type="AlphaFoldDB" id="A0A940MSJ8"/>
<dbReference type="InterPro" id="IPR036397">
    <property type="entry name" value="RNaseH_sf"/>
</dbReference>
<dbReference type="Gene3D" id="3.30.420.10">
    <property type="entry name" value="Ribonuclease H-like superfamily/Ribonuclease H"/>
    <property type="match status" value="1"/>
</dbReference>
<evidence type="ECO:0000256" key="1">
    <source>
        <dbReference type="SAM" id="MobiDB-lite"/>
    </source>
</evidence>
<evidence type="ECO:0000259" key="2">
    <source>
        <dbReference type="Pfam" id="PF13683"/>
    </source>
</evidence>
<dbReference type="PANTHER" id="PTHR47515">
    <property type="entry name" value="LOW CALCIUM RESPONSE LOCUS PROTEIN T"/>
    <property type="match status" value="1"/>
</dbReference>
<comment type="caution">
    <text evidence="3">The sequence shown here is derived from an EMBL/GenBank/DDBJ whole genome shotgun (WGS) entry which is preliminary data.</text>
</comment>
<evidence type="ECO:0000313" key="3">
    <source>
        <dbReference type="EMBL" id="MBP0485218.1"/>
    </source>
</evidence>
<gene>
    <name evidence="3" type="ORF">J5474_22445</name>
</gene>
<evidence type="ECO:0000313" key="4">
    <source>
        <dbReference type="Proteomes" id="UP000675940"/>
    </source>
</evidence>
<dbReference type="GO" id="GO:0003676">
    <property type="term" value="F:nucleic acid binding"/>
    <property type="evidence" value="ECO:0007669"/>
    <property type="project" value="InterPro"/>
</dbReference>
<dbReference type="RefSeq" id="WP_209364232.1">
    <property type="nucleotide sequence ID" value="NZ_JAGISH010000034.1"/>
</dbReference>